<organism evidence="2 3">
    <name type="scientific">Enterovibrio nigricans DSM 22720</name>
    <dbReference type="NCBI Taxonomy" id="1121868"/>
    <lineage>
        <taxon>Bacteria</taxon>
        <taxon>Pseudomonadati</taxon>
        <taxon>Pseudomonadota</taxon>
        <taxon>Gammaproteobacteria</taxon>
        <taxon>Vibrionales</taxon>
        <taxon>Vibrionaceae</taxon>
        <taxon>Enterovibrio</taxon>
    </lineage>
</organism>
<evidence type="ECO:0000256" key="1">
    <source>
        <dbReference type="SAM" id="MobiDB-lite"/>
    </source>
</evidence>
<dbReference type="AlphaFoldDB" id="A0A1T4V633"/>
<proteinExistence type="predicted"/>
<dbReference type="RefSeq" id="WP_078753523.1">
    <property type="nucleotide sequence ID" value="NZ_FUXU01000049.1"/>
</dbReference>
<accession>A0A1T4V633</accession>
<evidence type="ECO:0000313" key="3">
    <source>
        <dbReference type="Proteomes" id="UP000190162"/>
    </source>
</evidence>
<reference evidence="3" key="1">
    <citation type="submission" date="2017-02" db="EMBL/GenBank/DDBJ databases">
        <authorList>
            <person name="Varghese N."/>
            <person name="Submissions S."/>
        </authorList>
    </citation>
    <scope>NUCLEOTIDE SEQUENCE [LARGE SCALE GENOMIC DNA]</scope>
    <source>
        <strain evidence="3">DSM 22720</strain>
    </source>
</reference>
<feature type="region of interest" description="Disordered" evidence="1">
    <location>
        <begin position="53"/>
        <end position="73"/>
    </location>
</feature>
<dbReference type="EMBL" id="FUXU01000049">
    <property type="protein sequence ID" value="SKA60376.1"/>
    <property type="molecule type" value="Genomic_DNA"/>
</dbReference>
<protein>
    <submittedName>
        <fullName evidence="2">Uncharacterized protein</fullName>
    </submittedName>
</protein>
<keyword evidence="3" id="KW-1185">Reference proteome</keyword>
<name>A0A1T4V633_9GAMM</name>
<evidence type="ECO:0000313" key="2">
    <source>
        <dbReference type="EMBL" id="SKA60376.1"/>
    </source>
</evidence>
<sequence>MNSKQRCSLRKRLRAKGFDDEYIEQVIKQKVLEADTATAIAGERTEEVLFPERAKGKHNAKKQIRRRKGHITK</sequence>
<dbReference type="Proteomes" id="UP000190162">
    <property type="component" value="Unassembled WGS sequence"/>
</dbReference>
<gene>
    <name evidence="2" type="ORF">SAMN02745132_03296</name>
</gene>
<feature type="compositionally biased region" description="Basic residues" evidence="1">
    <location>
        <begin position="55"/>
        <end position="73"/>
    </location>
</feature>